<evidence type="ECO:0000256" key="2">
    <source>
        <dbReference type="ARBA" id="ARBA00005466"/>
    </source>
</evidence>
<keyword evidence="4" id="KW-0274">FAD</keyword>
<protein>
    <submittedName>
        <fullName evidence="7">FAD-linked oxidoreductase</fullName>
    </submittedName>
</protein>
<dbReference type="EMBL" id="JARPMG010000005">
    <property type="protein sequence ID" value="KAJ8100357.1"/>
    <property type="molecule type" value="Genomic_DNA"/>
</dbReference>
<organism evidence="7 8">
    <name type="scientific">Lipomyces tetrasporus</name>
    <dbReference type="NCBI Taxonomy" id="54092"/>
    <lineage>
        <taxon>Eukaryota</taxon>
        <taxon>Fungi</taxon>
        <taxon>Dikarya</taxon>
        <taxon>Ascomycota</taxon>
        <taxon>Saccharomycotina</taxon>
        <taxon>Lipomycetes</taxon>
        <taxon>Lipomycetales</taxon>
        <taxon>Lipomycetaceae</taxon>
        <taxon>Lipomyces</taxon>
    </lineage>
</organism>
<dbReference type="InterPro" id="IPR006094">
    <property type="entry name" value="Oxid_FAD_bind_N"/>
</dbReference>
<proteinExistence type="inferred from homology"/>
<dbReference type="GeneID" id="80880188"/>
<dbReference type="InterPro" id="IPR036318">
    <property type="entry name" value="FAD-bd_PCMH-like_sf"/>
</dbReference>
<keyword evidence="3" id="KW-0285">Flavoprotein</keyword>
<dbReference type="Pfam" id="PF08031">
    <property type="entry name" value="BBE"/>
    <property type="match status" value="1"/>
</dbReference>
<dbReference type="RefSeq" id="XP_056043807.1">
    <property type="nucleotide sequence ID" value="XM_056185022.1"/>
</dbReference>
<dbReference type="InterPro" id="IPR012951">
    <property type="entry name" value="BBE"/>
</dbReference>
<evidence type="ECO:0000259" key="6">
    <source>
        <dbReference type="PROSITE" id="PS51387"/>
    </source>
</evidence>
<dbReference type="Gene3D" id="3.30.43.10">
    <property type="entry name" value="Uridine Diphospho-n-acetylenolpyruvylglucosamine Reductase, domain 2"/>
    <property type="match status" value="1"/>
</dbReference>
<comment type="cofactor">
    <cofactor evidence="1">
        <name>FAD</name>
        <dbReference type="ChEBI" id="CHEBI:57692"/>
    </cofactor>
</comment>
<dbReference type="GO" id="GO:0016491">
    <property type="term" value="F:oxidoreductase activity"/>
    <property type="evidence" value="ECO:0007669"/>
    <property type="project" value="UniProtKB-KW"/>
</dbReference>
<dbReference type="GO" id="GO:0071949">
    <property type="term" value="F:FAD binding"/>
    <property type="evidence" value="ECO:0007669"/>
    <property type="project" value="InterPro"/>
</dbReference>
<name>A0AAD7VRS8_9ASCO</name>
<keyword evidence="5" id="KW-0560">Oxidoreductase</keyword>
<dbReference type="PANTHER" id="PTHR42973">
    <property type="entry name" value="BINDING OXIDOREDUCTASE, PUTATIVE (AFU_ORTHOLOGUE AFUA_1G17690)-RELATED"/>
    <property type="match status" value="1"/>
</dbReference>
<feature type="domain" description="FAD-binding PCMH-type" evidence="6">
    <location>
        <begin position="12"/>
        <end position="182"/>
    </location>
</feature>
<dbReference type="InterPro" id="IPR050416">
    <property type="entry name" value="FAD-linked_Oxidoreductase"/>
</dbReference>
<evidence type="ECO:0000313" key="8">
    <source>
        <dbReference type="Proteomes" id="UP001217417"/>
    </source>
</evidence>
<dbReference type="Gene3D" id="3.40.462.20">
    <property type="match status" value="1"/>
</dbReference>
<evidence type="ECO:0000256" key="1">
    <source>
        <dbReference type="ARBA" id="ARBA00001974"/>
    </source>
</evidence>
<evidence type="ECO:0000256" key="5">
    <source>
        <dbReference type="ARBA" id="ARBA00023002"/>
    </source>
</evidence>
<dbReference type="PANTHER" id="PTHR42973:SF39">
    <property type="entry name" value="FAD-BINDING PCMH-TYPE DOMAIN-CONTAINING PROTEIN"/>
    <property type="match status" value="1"/>
</dbReference>
<dbReference type="InterPro" id="IPR016166">
    <property type="entry name" value="FAD-bd_PCMH"/>
</dbReference>
<dbReference type="InterPro" id="IPR016167">
    <property type="entry name" value="FAD-bd_PCMH_sub1"/>
</dbReference>
<dbReference type="Gene3D" id="3.30.465.10">
    <property type="match status" value="1"/>
</dbReference>
<dbReference type="SUPFAM" id="SSF56176">
    <property type="entry name" value="FAD-binding/transporter-associated domain-like"/>
    <property type="match status" value="1"/>
</dbReference>
<reference evidence="7" key="1">
    <citation type="submission" date="2023-03" db="EMBL/GenBank/DDBJ databases">
        <title>Near-Complete genome sequence of Lipomyces tetrasporous NRRL Y-64009, an oleaginous yeast capable of growing on lignocellulosic hydrolysates.</title>
        <authorList>
            <consortium name="Lawrence Berkeley National Laboratory"/>
            <person name="Jagtap S.S."/>
            <person name="Liu J.-J."/>
            <person name="Walukiewicz H.E."/>
            <person name="Pangilinan J."/>
            <person name="Lipzen A."/>
            <person name="Ahrendt S."/>
            <person name="Koriabine M."/>
            <person name="Cobaugh K."/>
            <person name="Salamov A."/>
            <person name="Yoshinaga Y."/>
            <person name="Ng V."/>
            <person name="Daum C."/>
            <person name="Grigoriev I.V."/>
            <person name="Slininger P.J."/>
            <person name="Dien B.S."/>
            <person name="Jin Y.-S."/>
            <person name="Rao C.V."/>
        </authorList>
    </citation>
    <scope>NUCLEOTIDE SEQUENCE</scope>
    <source>
        <strain evidence="7">NRRL Y-64009</strain>
    </source>
</reference>
<dbReference type="Proteomes" id="UP001217417">
    <property type="component" value="Unassembled WGS sequence"/>
</dbReference>
<dbReference type="InterPro" id="IPR016169">
    <property type="entry name" value="FAD-bd_PCMH_sub2"/>
</dbReference>
<evidence type="ECO:0000256" key="4">
    <source>
        <dbReference type="ARBA" id="ARBA00022827"/>
    </source>
</evidence>
<dbReference type="AlphaFoldDB" id="A0AAD7VRS8"/>
<evidence type="ECO:0000256" key="3">
    <source>
        <dbReference type="ARBA" id="ARBA00022630"/>
    </source>
</evidence>
<dbReference type="Pfam" id="PF01565">
    <property type="entry name" value="FAD_binding_4"/>
    <property type="match status" value="1"/>
</dbReference>
<dbReference type="PROSITE" id="PS51387">
    <property type="entry name" value="FAD_PCMH"/>
    <property type="match status" value="1"/>
</dbReference>
<comment type="caution">
    <text evidence="7">The sequence shown here is derived from an EMBL/GenBank/DDBJ whole genome shotgun (WGS) entry which is preliminary data.</text>
</comment>
<accession>A0AAD7VRS8</accession>
<comment type="similarity">
    <text evidence="2">Belongs to the oxygen-dependent FAD-linked oxidoreductase family.</text>
</comment>
<evidence type="ECO:0000313" key="7">
    <source>
        <dbReference type="EMBL" id="KAJ8100357.1"/>
    </source>
</evidence>
<keyword evidence="8" id="KW-1185">Reference proteome</keyword>
<sequence>MQKKLKRWSLCAERQAGAVVLAESAEHISQTILFSRENLISVAVCGGGHSTAGSSSVEGAIVIDLSSMRNVDVDANNKIVTAQGGALWVDVDVATEKYGLATVGGTVNHTGIGGVTLGGGHGWLTGKYGQVVDNLLSVKLVLADGSLVTASETENSELFWAVRGAGQNFGVAVEFTYSLHDQPNRVWAGLLLFSSEKLESVVQFTNHIAATTRGENAIAFGFSAPAPLHLPRVIVVVFYDGVANDALKVVGPLLSLEPVMNTTAEMPYSTVNSILNHVSLHGSRRYLNAATFLAPLNVTFVRSLFDDFRDFCQKIPSASESLVLFEIICRDKICQVSPSAMAYANRGRYYNAVLGPCWHDPAFDSEMRAWAKRIANRIQNEAGKDDPADRGTYANYANVMDVDVPLRDIFGQNLEKLQMLKAKYDPDNVFNKWHNLARRTVN</sequence>
<gene>
    <name evidence="7" type="ORF">POJ06DRAFT_196358</name>
</gene>